<dbReference type="AlphaFoldDB" id="A0A4Y3VV15"/>
<organism evidence="5 6">
    <name type="scientific">Streptomyces spinoverrucosus</name>
    <dbReference type="NCBI Taxonomy" id="284043"/>
    <lineage>
        <taxon>Bacteria</taxon>
        <taxon>Bacillati</taxon>
        <taxon>Actinomycetota</taxon>
        <taxon>Actinomycetes</taxon>
        <taxon>Kitasatosporales</taxon>
        <taxon>Streptomycetaceae</taxon>
        <taxon>Streptomyces</taxon>
    </lineage>
</organism>
<dbReference type="InterPro" id="IPR009430">
    <property type="entry name" value="GvpL/GvpF"/>
</dbReference>
<name>A0A4Y3VV15_9ACTN</name>
<feature type="region of interest" description="Disordered" evidence="4">
    <location>
        <begin position="134"/>
        <end position="155"/>
    </location>
</feature>
<evidence type="ECO:0000256" key="4">
    <source>
        <dbReference type="SAM" id="MobiDB-lite"/>
    </source>
</evidence>
<dbReference type="GO" id="GO:0031412">
    <property type="term" value="P:gas vesicle organization"/>
    <property type="evidence" value="ECO:0007669"/>
    <property type="project" value="InterPro"/>
</dbReference>
<reference evidence="5 6" key="1">
    <citation type="submission" date="2019-06" db="EMBL/GenBank/DDBJ databases">
        <title>Whole genome shotgun sequence of Streptomyces spinoverrucosus NBRC 14228.</title>
        <authorList>
            <person name="Hosoyama A."/>
            <person name="Uohara A."/>
            <person name="Ohji S."/>
            <person name="Ichikawa N."/>
        </authorList>
    </citation>
    <scope>NUCLEOTIDE SEQUENCE [LARGE SCALE GENOMIC DNA]</scope>
    <source>
        <strain evidence="5 6">NBRC 14228</strain>
    </source>
</reference>
<dbReference type="GO" id="GO:0031411">
    <property type="term" value="C:gas vesicle"/>
    <property type="evidence" value="ECO:0007669"/>
    <property type="project" value="UniProtKB-SubCell"/>
</dbReference>
<accession>A0A4Y3VV15</accession>
<keyword evidence="1" id="KW-0304">Gas vesicle</keyword>
<keyword evidence="6" id="KW-1185">Reference proteome</keyword>
<comment type="similarity">
    <text evidence="3">Belongs to the gas vesicle GvpF/GvpL family.</text>
</comment>
<proteinExistence type="inferred from homology"/>
<protein>
    <submittedName>
        <fullName evidence="5">Gas vesicle protein</fullName>
    </submittedName>
</protein>
<evidence type="ECO:0000256" key="1">
    <source>
        <dbReference type="ARBA" id="ARBA00022987"/>
    </source>
</evidence>
<dbReference type="PANTHER" id="PTHR36852">
    <property type="entry name" value="PROTEIN GVPL 2"/>
    <property type="match status" value="1"/>
</dbReference>
<gene>
    <name evidence="5" type="ORF">SSP24_71640</name>
</gene>
<dbReference type="Proteomes" id="UP000317881">
    <property type="component" value="Unassembled WGS sequence"/>
</dbReference>
<feature type="region of interest" description="Disordered" evidence="4">
    <location>
        <begin position="254"/>
        <end position="280"/>
    </location>
</feature>
<evidence type="ECO:0000256" key="3">
    <source>
        <dbReference type="ARBA" id="ARBA00035643"/>
    </source>
</evidence>
<dbReference type="EMBL" id="BJND01000074">
    <property type="protein sequence ID" value="GEC09509.1"/>
    <property type="molecule type" value="Genomic_DNA"/>
</dbReference>
<dbReference type="OrthoDB" id="146444at2"/>
<dbReference type="PANTHER" id="PTHR36852:SF1">
    <property type="entry name" value="PROTEIN GVPL 2"/>
    <property type="match status" value="1"/>
</dbReference>
<dbReference type="RefSeq" id="WP_141314281.1">
    <property type="nucleotide sequence ID" value="NZ_BJND01000074.1"/>
</dbReference>
<feature type="compositionally biased region" description="Low complexity" evidence="4">
    <location>
        <begin position="255"/>
        <end position="280"/>
    </location>
</feature>
<sequence>MDDQLSYVYGVVRTVAALEQDVLTGVRGVADAPVTLVHHGDMAAAVSPVPRSDFSEAALKAHLEDLDWLETVARAHHHVVETLGAHTTVLPLRLATVYLDDTRVRDMLGEREKTLTALLDRLADHVEWGVKVYADTSAPPDRPPPPDTADEPDPGRAYLRQRRSQRHAREDAWSSAAEAVRRIEGQVGDLAVARARHRPQQGRLAGGAGENIANDAYLVPLRHAEEFRARVLRAAEGLTGVRVEVTGPWVPYSFAQAPETQAPEPHAPEPQAAPEGARQP</sequence>
<comment type="subcellular location">
    <subcellularLocation>
        <location evidence="2">Gas vesicle</location>
    </subcellularLocation>
</comment>
<evidence type="ECO:0000313" key="6">
    <source>
        <dbReference type="Proteomes" id="UP000317881"/>
    </source>
</evidence>
<evidence type="ECO:0000313" key="5">
    <source>
        <dbReference type="EMBL" id="GEC09509.1"/>
    </source>
</evidence>
<dbReference type="Pfam" id="PF06386">
    <property type="entry name" value="GvpL_GvpF"/>
    <property type="match status" value="1"/>
</dbReference>
<evidence type="ECO:0000256" key="2">
    <source>
        <dbReference type="ARBA" id="ARBA00035108"/>
    </source>
</evidence>
<comment type="caution">
    <text evidence="5">The sequence shown here is derived from an EMBL/GenBank/DDBJ whole genome shotgun (WGS) entry which is preliminary data.</text>
</comment>